<evidence type="ECO:0000256" key="2">
    <source>
        <dbReference type="ARBA" id="ARBA00022490"/>
    </source>
</evidence>
<evidence type="ECO:0000313" key="5">
    <source>
        <dbReference type="EMBL" id="KAJ0963162.1"/>
    </source>
</evidence>
<keyword evidence="3" id="KW-0206">Cytoskeleton</keyword>
<dbReference type="OrthoDB" id="538223at2759"/>
<dbReference type="GO" id="GO:0008352">
    <property type="term" value="C:katanin complex"/>
    <property type="evidence" value="ECO:0007669"/>
    <property type="project" value="TreeGrafter"/>
</dbReference>
<reference evidence="5" key="2">
    <citation type="journal article" date="2022" name="Hortic Res">
        <title>The genome of Dioscorea zingiberensis sheds light on the biosynthesis, origin and evolution of the medicinally important diosgenin saponins.</title>
        <authorList>
            <person name="Li Y."/>
            <person name="Tan C."/>
            <person name="Li Z."/>
            <person name="Guo J."/>
            <person name="Li S."/>
            <person name="Chen X."/>
            <person name="Wang C."/>
            <person name="Dai X."/>
            <person name="Yang H."/>
            <person name="Song W."/>
            <person name="Hou L."/>
            <person name="Xu J."/>
            <person name="Tong Z."/>
            <person name="Xu A."/>
            <person name="Yuan X."/>
            <person name="Wang W."/>
            <person name="Yang Q."/>
            <person name="Chen L."/>
            <person name="Sun Z."/>
            <person name="Wang K."/>
            <person name="Pan B."/>
            <person name="Chen J."/>
            <person name="Bao Y."/>
            <person name="Liu F."/>
            <person name="Qi X."/>
            <person name="Gang D.R."/>
            <person name="Wen J."/>
            <person name="Li J."/>
        </authorList>
    </citation>
    <scope>NUCLEOTIDE SEQUENCE</scope>
    <source>
        <strain evidence="5">Dzin_1.0</strain>
    </source>
</reference>
<dbReference type="EMBL" id="JAGGNH010000009">
    <property type="protein sequence ID" value="KAJ0963162.1"/>
    <property type="molecule type" value="Genomic_DNA"/>
</dbReference>
<dbReference type="PANTHER" id="PTHR19845:SF0">
    <property type="entry name" value="KATANIN P80 WD40 REPEAT-CONTAINING SUBUNIT B1"/>
    <property type="match status" value="1"/>
</dbReference>
<dbReference type="PANTHER" id="PTHR19845">
    <property type="entry name" value="KATANIN P80 SUBUNIT"/>
    <property type="match status" value="1"/>
</dbReference>
<sequence>MEKMSDHAVSTDVISVLAAKVDIITLDLCTCLLPLLTSLLESKMDRLERCNLCFIELEKVKRFLPSLTRREGSITKTAQELKLAFQEVL</sequence>
<dbReference type="InterPro" id="IPR028021">
    <property type="entry name" value="Katanin_C-terminal"/>
</dbReference>
<dbReference type="GO" id="GO:0008017">
    <property type="term" value="F:microtubule binding"/>
    <property type="evidence" value="ECO:0007669"/>
    <property type="project" value="InterPro"/>
</dbReference>
<comment type="caution">
    <text evidence="5">The sequence shown here is derived from an EMBL/GenBank/DDBJ whole genome shotgun (WGS) entry which is preliminary data.</text>
</comment>
<dbReference type="Pfam" id="PF13925">
    <property type="entry name" value="Katanin_con80"/>
    <property type="match status" value="1"/>
</dbReference>
<keyword evidence="2" id="KW-0963">Cytoplasm</keyword>
<comment type="subcellular location">
    <subcellularLocation>
        <location evidence="1">Cytoplasm</location>
        <location evidence="1">Cytoskeleton</location>
    </subcellularLocation>
</comment>
<name>A0A9D5BZ73_9LILI</name>
<proteinExistence type="predicted"/>
<evidence type="ECO:0000256" key="3">
    <source>
        <dbReference type="ARBA" id="ARBA00023212"/>
    </source>
</evidence>
<evidence type="ECO:0000259" key="4">
    <source>
        <dbReference type="Pfam" id="PF13925"/>
    </source>
</evidence>
<dbReference type="GO" id="GO:0007019">
    <property type="term" value="P:microtubule depolymerization"/>
    <property type="evidence" value="ECO:0007669"/>
    <property type="project" value="TreeGrafter"/>
</dbReference>
<reference evidence="5" key="1">
    <citation type="submission" date="2021-03" db="EMBL/GenBank/DDBJ databases">
        <authorList>
            <person name="Li Z."/>
            <person name="Yang C."/>
        </authorList>
    </citation>
    <scope>NUCLEOTIDE SEQUENCE</scope>
    <source>
        <strain evidence="5">Dzin_1.0</strain>
        <tissue evidence="5">Leaf</tissue>
    </source>
</reference>
<accession>A0A9D5BZ73</accession>
<gene>
    <name evidence="5" type="ORF">J5N97_028284</name>
</gene>
<dbReference type="AlphaFoldDB" id="A0A9D5BZ73"/>
<evidence type="ECO:0000256" key="1">
    <source>
        <dbReference type="ARBA" id="ARBA00004245"/>
    </source>
</evidence>
<evidence type="ECO:0000313" key="6">
    <source>
        <dbReference type="Proteomes" id="UP001085076"/>
    </source>
</evidence>
<protein>
    <recommendedName>
        <fullName evidence="4">Katanin p80 subunit C-terminal domain-containing protein</fullName>
    </recommendedName>
</protein>
<dbReference type="Proteomes" id="UP001085076">
    <property type="component" value="Miscellaneous, Linkage group lg09"/>
</dbReference>
<keyword evidence="6" id="KW-1185">Reference proteome</keyword>
<organism evidence="5 6">
    <name type="scientific">Dioscorea zingiberensis</name>
    <dbReference type="NCBI Taxonomy" id="325984"/>
    <lineage>
        <taxon>Eukaryota</taxon>
        <taxon>Viridiplantae</taxon>
        <taxon>Streptophyta</taxon>
        <taxon>Embryophyta</taxon>
        <taxon>Tracheophyta</taxon>
        <taxon>Spermatophyta</taxon>
        <taxon>Magnoliopsida</taxon>
        <taxon>Liliopsida</taxon>
        <taxon>Dioscoreales</taxon>
        <taxon>Dioscoreaceae</taxon>
        <taxon>Dioscorea</taxon>
    </lineage>
</organism>
<feature type="domain" description="Katanin p80 subunit C-terminal" evidence="4">
    <location>
        <begin position="1"/>
        <end position="46"/>
    </location>
</feature>